<protein>
    <submittedName>
        <fullName evidence="2">Uncharacterized protein</fullName>
    </submittedName>
</protein>
<comment type="caution">
    <text evidence="2">The sequence shown here is derived from an EMBL/GenBank/DDBJ whole genome shotgun (WGS) entry which is preliminary data.</text>
</comment>
<feature type="region of interest" description="Disordered" evidence="1">
    <location>
        <begin position="1"/>
        <end position="152"/>
    </location>
</feature>
<dbReference type="AlphaFoldDB" id="A0A3R7LRX8"/>
<evidence type="ECO:0000313" key="2">
    <source>
        <dbReference type="EMBL" id="RKM98976.1"/>
    </source>
</evidence>
<keyword evidence="3" id="KW-1185">Reference proteome</keyword>
<evidence type="ECO:0000256" key="1">
    <source>
        <dbReference type="SAM" id="MobiDB-lite"/>
    </source>
</evidence>
<accession>A0A3R7LRX8</accession>
<feature type="compositionally biased region" description="Low complexity" evidence="1">
    <location>
        <begin position="24"/>
        <end position="116"/>
    </location>
</feature>
<feature type="compositionally biased region" description="Pro residues" evidence="1">
    <location>
        <begin position="123"/>
        <end position="135"/>
    </location>
</feature>
<dbReference type="EMBL" id="JNAD02000001">
    <property type="protein sequence ID" value="RKM98976.1"/>
    <property type="molecule type" value="Genomic_DNA"/>
</dbReference>
<sequence length="152" mass="14664">MTSLEREETSCANCRRPPSSWPCWGRSGSSGAAPPWPSRTSSPTAARPATSRATTRRGTPSTAAGAGVTATAADTVAGATAAATTTATGTAAAGTTAATGATAAGTTAATGATAAGDHGRTPDPAPTPRPAPVPLHPHRSDALRPAALKAPG</sequence>
<dbReference type="Proteomes" id="UP000028058">
    <property type="component" value="Unassembled WGS sequence"/>
</dbReference>
<evidence type="ECO:0000313" key="3">
    <source>
        <dbReference type="Proteomes" id="UP000028058"/>
    </source>
</evidence>
<organism evidence="2 3">
    <name type="scientific">Streptomyces xinghaiensis</name>
    <dbReference type="NCBI Taxonomy" id="1038928"/>
    <lineage>
        <taxon>Bacteria</taxon>
        <taxon>Bacillati</taxon>
        <taxon>Actinomycetota</taxon>
        <taxon>Actinomycetes</taxon>
        <taxon>Kitasatosporales</taxon>
        <taxon>Streptomycetaceae</taxon>
        <taxon>Streptomyces</taxon>
    </lineage>
</organism>
<reference evidence="2 3" key="1">
    <citation type="journal article" date="2014" name="Genome Announc.">
        <title>Draft Genome Sequence of Streptomyces fradiae ATCC 19609, a Strain Highly Sensitive to Antibiotics.</title>
        <authorList>
            <person name="Bekker O.B."/>
            <person name="Klimina K.M."/>
            <person name="Vatlin A.A."/>
            <person name="Zakharevich N.V."/>
            <person name="Kasianov A.S."/>
            <person name="Danilenko V.N."/>
        </authorList>
    </citation>
    <scope>NUCLEOTIDE SEQUENCE [LARGE SCALE GENOMIC DNA]</scope>
    <source>
        <strain evidence="2 3">ATCC 19609</strain>
    </source>
</reference>
<name>A0A3R7LRX8_9ACTN</name>
<proteinExistence type="predicted"/>
<gene>
    <name evidence="2" type="ORF">SFRA_001745</name>
</gene>